<dbReference type="GO" id="GO:0005764">
    <property type="term" value="C:lysosome"/>
    <property type="evidence" value="ECO:0007669"/>
    <property type="project" value="TreeGrafter"/>
</dbReference>
<name>A0A670K1U2_PODMU</name>
<evidence type="ECO:0000256" key="8">
    <source>
        <dbReference type="SAM" id="Phobius"/>
    </source>
</evidence>
<feature type="transmembrane region" description="Helical" evidence="8">
    <location>
        <begin position="548"/>
        <end position="569"/>
    </location>
</feature>
<evidence type="ECO:0000256" key="5">
    <source>
        <dbReference type="ARBA" id="ARBA00022989"/>
    </source>
</evidence>
<evidence type="ECO:0000313" key="10">
    <source>
        <dbReference type="Ensembl" id="ENSPMRP00000030110.1"/>
    </source>
</evidence>
<dbReference type="Ensembl" id="ENSPMRT00000031927.1">
    <property type="protein sequence ID" value="ENSPMRP00000030110.1"/>
    <property type="gene ID" value="ENSPMRG00000018985.1"/>
</dbReference>
<accession>A0A670K1U2</accession>
<dbReference type="PANTHER" id="PTHR12185">
    <property type="entry name" value="SID1 TRANSMEMBRANE FAMILY MEMEBER"/>
    <property type="match status" value="1"/>
</dbReference>
<gene>
    <name evidence="10" type="primary">SIDT2</name>
</gene>
<evidence type="ECO:0000256" key="6">
    <source>
        <dbReference type="ARBA" id="ARBA00023136"/>
    </source>
</evidence>
<evidence type="ECO:0000313" key="11">
    <source>
        <dbReference type="Proteomes" id="UP000472272"/>
    </source>
</evidence>
<feature type="transmembrane region" description="Helical" evidence="8">
    <location>
        <begin position="688"/>
        <end position="707"/>
    </location>
</feature>
<feature type="signal peptide" evidence="9">
    <location>
        <begin position="1"/>
        <end position="25"/>
    </location>
</feature>
<feature type="transmembrane region" description="Helical" evidence="8">
    <location>
        <begin position="448"/>
        <end position="468"/>
    </location>
</feature>
<reference evidence="10 11" key="1">
    <citation type="journal article" date="2019" name="Proc. Natl. Acad. Sci. U.S.A.">
        <title>Regulatory changes in pterin and carotenoid genes underlie balanced color polymorphisms in the wall lizard.</title>
        <authorList>
            <person name="Andrade P."/>
            <person name="Pinho C."/>
            <person name="Perez I de Lanuza G."/>
            <person name="Afonso S."/>
            <person name="Brejcha J."/>
            <person name="Rubin C.J."/>
            <person name="Wallerman O."/>
            <person name="Pereira P."/>
            <person name="Sabatino S.J."/>
            <person name="Bellati A."/>
            <person name="Pellitteri-Rosa D."/>
            <person name="Bosakova Z."/>
            <person name="Bunikis I."/>
            <person name="Carretero M.A."/>
            <person name="Feiner N."/>
            <person name="Marsik P."/>
            <person name="Pauperio F."/>
            <person name="Salvi D."/>
            <person name="Soler L."/>
            <person name="While G.M."/>
            <person name="Uller T."/>
            <person name="Font E."/>
            <person name="Andersson L."/>
            <person name="Carneiro M."/>
        </authorList>
    </citation>
    <scope>NUCLEOTIDE SEQUENCE</scope>
</reference>
<dbReference type="GO" id="GO:0005886">
    <property type="term" value="C:plasma membrane"/>
    <property type="evidence" value="ECO:0007669"/>
    <property type="project" value="TreeGrafter"/>
</dbReference>
<comment type="subcellular location">
    <subcellularLocation>
        <location evidence="1">Membrane</location>
        <topology evidence="1">Multi-pass membrane protein</topology>
    </subcellularLocation>
</comment>
<dbReference type="AlphaFoldDB" id="A0A670K1U2"/>
<feature type="transmembrane region" description="Helical" evidence="8">
    <location>
        <begin position="713"/>
        <end position="738"/>
    </location>
</feature>
<keyword evidence="6 8" id="KW-0472">Membrane</keyword>
<dbReference type="PANTHER" id="PTHR12185:SF16">
    <property type="entry name" value="SID1 TRANSMEMBRANE FAMILY MEMBER 2"/>
    <property type="match status" value="1"/>
</dbReference>
<feature type="transmembrane region" description="Helical" evidence="8">
    <location>
        <begin position="306"/>
        <end position="331"/>
    </location>
</feature>
<reference evidence="10" key="3">
    <citation type="submission" date="2025-09" db="UniProtKB">
        <authorList>
            <consortium name="Ensembl"/>
        </authorList>
    </citation>
    <scope>IDENTIFICATION</scope>
</reference>
<dbReference type="GO" id="GO:0003725">
    <property type="term" value="F:double-stranded RNA binding"/>
    <property type="evidence" value="ECO:0007669"/>
    <property type="project" value="TreeGrafter"/>
</dbReference>
<feature type="transmembrane region" description="Helical" evidence="8">
    <location>
        <begin position="502"/>
        <end position="520"/>
    </location>
</feature>
<evidence type="ECO:0000256" key="9">
    <source>
        <dbReference type="SAM" id="SignalP"/>
    </source>
</evidence>
<dbReference type="Pfam" id="PF13965">
    <property type="entry name" value="SID-1_RNA_chan"/>
    <property type="match status" value="1"/>
</dbReference>
<dbReference type="InterPro" id="IPR025958">
    <property type="entry name" value="SID1_TM_fam"/>
</dbReference>
<feature type="transmembrane region" description="Helical" evidence="8">
    <location>
        <begin position="606"/>
        <end position="625"/>
    </location>
</feature>
<evidence type="ECO:0000256" key="1">
    <source>
        <dbReference type="ARBA" id="ARBA00004141"/>
    </source>
</evidence>
<protein>
    <submittedName>
        <fullName evidence="10">SID1 transmembrane family member 2</fullName>
    </submittedName>
</protein>
<proteinExistence type="inferred from homology"/>
<keyword evidence="11" id="KW-1185">Reference proteome</keyword>
<dbReference type="GeneTree" id="ENSGT00390000010091"/>
<organism evidence="10 11">
    <name type="scientific">Podarcis muralis</name>
    <name type="common">Wall lizard</name>
    <name type="synonym">Lacerta muralis</name>
    <dbReference type="NCBI Taxonomy" id="64176"/>
    <lineage>
        <taxon>Eukaryota</taxon>
        <taxon>Metazoa</taxon>
        <taxon>Chordata</taxon>
        <taxon>Craniata</taxon>
        <taxon>Vertebrata</taxon>
        <taxon>Euteleostomi</taxon>
        <taxon>Lepidosauria</taxon>
        <taxon>Squamata</taxon>
        <taxon>Bifurcata</taxon>
        <taxon>Unidentata</taxon>
        <taxon>Episquamata</taxon>
        <taxon>Laterata</taxon>
        <taxon>Lacertibaenia</taxon>
        <taxon>Lacertidae</taxon>
        <taxon>Podarcis</taxon>
    </lineage>
</organism>
<dbReference type="GO" id="GO:0051033">
    <property type="term" value="F:RNA transmembrane transporter activity"/>
    <property type="evidence" value="ECO:0007669"/>
    <property type="project" value="TreeGrafter"/>
</dbReference>
<feature type="transmembrane region" description="Helical" evidence="8">
    <location>
        <begin position="631"/>
        <end position="653"/>
    </location>
</feature>
<dbReference type="Proteomes" id="UP000472272">
    <property type="component" value="Chromosome 15"/>
</dbReference>
<keyword evidence="5 8" id="KW-1133">Transmembrane helix</keyword>
<evidence type="ECO:0000256" key="2">
    <source>
        <dbReference type="ARBA" id="ARBA00006618"/>
    </source>
</evidence>
<sequence>MLGPQGAPRLLLPPLLLLLLPGSEAAAGKKTVVQKEADFDKPYTDAVNGELLNIYAFNHTVTRNATEGVRVSVNVLSELKETPVLFVVRQKEAVVSFQVPLILRGLSRSDGRKYLYQDVSRTLCQPQTKSEVEMQFFYVDVSTLSVSNASYQLQVTRVDNFVVLGWALRLPGAACGFLTSPSSPGQYFKYEFPEGVDSVIVKVTSAMAFPCSVISIQDILCPVYDLDNNVAFIGMYQTMTKKAAITVQKKDFPSHSFYVVVVVKTEDQACGGPLHYYPFSKDEPVDQGNRQKTLDVVVSPAVTSQAYVSGMLFCLGVFLSFYVLTVLIACWENWRHLPKTKLCWAEFILLHTHTPGVRVCVCAPGRPAGHACLCLVSHAAPSLSTDRSLENMAGRPRLDSLSSVEEDDYDTLADIDSDKNVIRTKQYLYVADLARKDKRVLRKKYQIYFWNIATIAVFYALPVIQLVITYQTVVNVTGNQDICYYNFLCAHPLGNLSAFNNILSNMGYILLGLLFLLIILQREINYNRALMRNDLQAVECGIPKHFGLFYAMGTALMMEGLLSACYHVCPNYTNFQFDTSFMYMIAGLCMLKLYQKRHPDINASAYSAYACLAIVIFFSVVGVVFGKGNTAFWIVFSVIHILSTLLLSTQLYYMGRWKLDSGIPRRILHVLYTDCIRQCSGPMYVDRMVLLVMGNVINWSLAAYGLIMRPNDFASYLLAIGICNLLLYFAFYIIMKVLSPRRGDLNRRPSDRQVLGSVV</sequence>
<evidence type="ECO:0000256" key="4">
    <source>
        <dbReference type="ARBA" id="ARBA00022729"/>
    </source>
</evidence>
<evidence type="ECO:0000256" key="7">
    <source>
        <dbReference type="ARBA" id="ARBA00023180"/>
    </source>
</evidence>
<keyword evidence="4 9" id="KW-0732">Signal</keyword>
<keyword evidence="3 8" id="KW-0812">Transmembrane</keyword>
<evidence type="ECO:0000256" key="3">
    <source>
        <dbReference type="ARBA" id="ARBA00022692"/>
    </source>
</evidence>
<reference evidence="10" key="2">
    <citation type="submission" date="2025-08" db="UniProtKB">
        <authorList>
            <consortium name="Ensembl"/>
        </authorList>
    </citation>
    <scope>IDENTIFICATION</scope>
</reference>
<keyword evidence="7" id="KW-0325">Glycoprotein</keyword>
<feature type="chain" id="PRO_5025471664" evidence="9">
    <location>
        <begin position="26"/>
        <end position="759"/>
    </location>
</feature>
<comment type="similarity">
    <text evidence="2">Belongs to the SID1 family.</text>
</comment>